<proteinExistence type="predicted"/>
<keyword evidence="2" id="KW-1185">Reference proteome</keyword>
<comment type="caution">
    <text evidence="1">The sequence shown here is derived from an EMBL/GenBank/DDBJ whole genome shotgun (WGS) entry which is preliminary data.</text>
</comment>
<dbReference type="EMBL" id="CM056817">
    <property type="protein sequence ID" value="KAJ8621440.1"/>
    <property type="molecule type" value="Genomic_DNA"/>
</dbReference>
<sequence>MASSHHVEMEAAKFLHKLIQDSTDEPAKLATKLFVILQHMKMSGKEQSLPYQVISRAMETVISQHGLDIGALQSSRLPFGGVTQNQQEDPGQVRSKDKDVAENLSPRGSIDMSHKSGPVGAWHAASSKGKEDFGISAPFGVLEDSKASFAGNEMAKHEAVVSSRQPVGLISRMESLGRESRNIQQGSASQRTKSFERGSPASLGMEGSRSVNSQEINDASKLDNKQVQKRDSKKVSTKRKKVDLPTDVDEHPENHQQVARTRSNSKRGKINRSDDVQGSALKGSEHVQENPIEHSGLQKGGSLQSRHDIMSSRGFWNQNKMGLAPESSLESKISLNVIAKAGLSAPAHFNSSSFDADNSASNVHVKVEDSSCLELPERTEKKSSSVELGNAKVTSDSEQWKPVFMRAQVPQVSKVEASLLSTGNVLEHGGGISHAYLAQGRETLGPPSKELGSENQDFFSKETSGNMEMSKDRRAAPSDGGMNSPLTATLSKPFKEHHLKQLRAQCLVFLAFRNGLVPRKLHLEIALGDSYQKEGGNMGASQKKLNDPRRELSLKESGNSQEVIGVCGKPSVDGKTEGETLSTGVPPVFSCMGSMDTLSKGEEITKKGKNKRVPPFTRSVMIDDVKHISAVSRKPEAEKLVQGTAESHAVMTKPSGSDYPTNGAEIPSEIHQEKDPLNDASMVEVVPIVIGHESKPEKAGPLNPFPILKDNDKVNKFHKPESPIVQSSTFVGKCPSDVLVKEEVAPIVLRDVEGDNLMRMAKHLKDANLLKAHAGTTKNMSTSQPAVSSNDPYIQRLSDVQKQCTSEGGPNTNIIGNTAKYGKSVTVQEKSAEEEGNRSISNDVLFSPPKYSTSEKWIMDQQKRKLHSDQTWESKQRKTDERIAACFDKLKESVSSSEDISARTRSVIELKKLQLLQLQRRLRSDLLRDFFKPISSDMDRLKSIKKYRHGRRIKQFERFEQKMKEERQKRIRERQKEFFSEIEAHKERLEDLFKVKRERWKGLNKYVKEFHKRKERIHKEKIDRIQREKINLLKNNDVEGYLRMVQDAKSDRVMQLLKETEKYLQKLSSKILDAKAMTGHIEMETDDSRAVNLGDKKESVVYNEDDSAQHYLESNEKYYLMAHSVKESVIEQPTLLEGGKLREYQMNGLRWLVSLYNNHLNGILADEMGLGKTVQVLALICYLIEVKNDRGPFLVVVPSSVLPGWQSEVRSWAPGVNTITYAGPPEERRRLFKERIIHQQFNVLMTTYEYLMNKHDRPKLSKIPWHYIIIDEGHRIKNASCKLNTDLKHYQSSHRLLLTGTPLQNNLEELWALLNFLLPNIFNSSEDFSQWFNKPFESGGDNSPDEALLSEEENLLIINRLHQVLRPFVLRRLKNKVENELPEKIERLVRCEASAYQKLLMKRVEDNLGSIGNPKGRSVHNSVMELRNICNHPYLSHLHSEEVDSLIPKHYLPPLVRLCGKLEMLDRLLPKLKATDHRVLFFSTMTRLLDVMEEYLSWKRYRYLRLDGHTSGNERGALIEEFNRPDSPFFIFLLSIRAGGVGVNLQAADTVIIFDTDWNPQVDLQAQARAHRIGQKREVLVLRLETVRSVEEQVRAAAEHKLGVANQSITAGFFDNNTSAEDRREYLESLLRECKKEEAASVLDDDSLNDLIARSESEIDIFESVDKARREEEMSAWKRLQGMSKDGSESSIPFPSRLVTDEDLKAVYSVIQINEASKVSAKRRSGYLGGLDTQQYGRGKRAREVRSYEEKWTEEEFEKLCQVDPPKSPEPQEVAKECTIDDASNSKVVNMAAPLPLLPSKEQTSLPSKHQLPLPSKEPLLHPKEESPPLPSKELSLMPSKDLSLPSPKEPQIPCNRSTPPVKRGRGRPKRETTVVSMPPNVLPVKSETVNKIELGPQKETDPSSVTTAISDASIPMGGLVVINPHEVGVGTAVSLTSDGHFVSSKITAQTRKAQGESGTPRRRGRKRNTDSFAVGTEISLVPSHPKEIVMSKEKSFSYGPAQDTEILIKSSISSAPAASEVNSLVGPYKVIESVPIQDLTASLAQGKWSPVSDSKAAAFETKLAASTGVSSSIESKKHDGAKLNVVHAGQEQKGQSTSVTSALMQDLLERRTLRMGSLDKTSLQQQQPTDKPEYASSQSSPKARVLADTSQKQNKPEKSLSPGQSSQKAGLHLDTSLKTLPTEKLKYVSEQTTEKGLQVDACLMQKHPEKTECSFAGSTEAGPQVNDFGHITWKGPIDASPKQKLAENSGCSLGESTPKGLHVDALQKQKSVEKLEHSSVQITQKAGLDFISSVKQKPTRKSGRSAVPSADKTGISTNACKVDPPSILNDIMTSNMELHSLKSVKVVAEQGNLLSVPNIGSQAMKNEIISIPVPIPQTRLPAEKNKRRRPAKAKQGPERNDLLPDNTNTAAAPAAYIHLESMSSNENAKEVVTVGDKQGNYIQELTAVRSEHASSVERSLPQHLNMNSDQKLTPSKKLESSIHNERESSVSTDGVTTSSVFLKESTFQEANEAKNVDISALVGSTQPSMKIVEASSDNRSLRRRGSDARATSRKSKTSYEGMPVRRSPKQHLKSTPGLSSMTTPAANPTTGFQKTPTLEKHASGPPCRRNSQAAGGSSALIPNTVPKESSLMGSDLQVSTDKTCPSHVATSSTLHHGDAMKEKAVVGEAETSVICGKAEISTESGQIREEESHNMGCTELMCSVSVVTQEQGDSCERPVSLDAMEAVVASHSFADAREKTTDSGHFGQGKSLADCCLEVRSSVPGVAREDAFHEKAVSSDGVKATVENYFCSSPTEKSTDSGKVGQKKSCMELRCSFPSVALVGVKATVANGSPREINDNPKNSMQNIQQKFVMEDKVEVNCSVPCVAQEEYDSCEKEVSSGVQEAITASSCATVSDLMLDVPLLSAVTTPVEIQIIARRNLESVVKGDATKSAPTSTDDMSIRVADPLKQGCGEAEPVVVGVALAENLHIVGPVIPDAAVGLNDRQSALDRKSDESVVTGDSDYCTEGKNVSLAVFPSHETGAVMDGKDKTSATSEVACASSLHTKVSKSAGKSAVAASSCSEDMGVHDNALLEPLPGLTAESGEYLVDFVNISGPATDCAASSNLLKADETSGASQSVDPNASFFAPKQAGESTDSCHNEGPNLYEMDLEATDPVHIVSEGIDGSVPLSPKKVDKHVDIPDRNLIVLAPGQNTQSDDNSLEVTCIESEHKDSVVSVAAPLTAIESCYSDGHILEDYGELEVPAAGGGDTIGTKNHGKQANYSDGKIRDEEKPAVAGHAGKSLLSSSTVEDEEVDGTYGKDTIVNTNADNTGDAPPIVVEGKEALMDDADPSSPFSRLEEAKAENTQGDSIVGTSLNGPMGIPLAVAEKRDFSTGIADSSMLLLRFDDGKVNGTQEDSVVDTNLDSPKNIWHNVAEEKEASTGTADPSTLTIMEDGKVDPIGIPLVVAEQKEASTENVPSSLSLSVCLLNEKADGTLKEDSLVRSMDILPVVEGKEEPLTAYGESSLPALRQKDEKADGILESRVDYNSNDQTDIPLVEAEEKDSLTRYAKTSSPSPRLEDRKDGTTFEKEFVLETNSDDQMGIPLVVEEVGEISTVNVEPSSPSSSQVIRKADGTFEKDSIMCTNSDVLVDTPLVVAEVKDIPAKNVEQSLLSSSRFKGDIVDGTFEKGSEVSFDDLTRDISLHAHENKEALARNAEPSSHFSLRLTDGKADGHNPDDPIGIPPVLAEEKETLAGNSQSSLPSSSSLEDGKVDGSVPKDSVVLTADDQMDIPLVVPEENEALARNAELSSPSLRLEIGKVDGHNPDDQVDISMVIVDRKEGSTGNVESSPPFPSRLEDGKIEGTLRKDSMADSCSEYLTDFPPVVPEEKVALARNAESSLPCSPSLEDRCPDDEQKQTFARNSESSSPSSLGLYDGKIDGTWQKNSVVDTCSEYLIDMPLVVFEEKEALVRIAEASSACSDRNLDEQMDIAPLVAKEKEALAGNADSSSLSVLGFEDGKIESSLQKDSVLDIGSKYQIHAPVVVHEEKELLARNAEPYLPCSLRLEGRSSNDRVLIPLIVVEERESLVGNKESSSHSSPGLEDGKIDDTLQKDNGSDHPIDISLVHEEREALTRNAAASSPCFLRLECRNLDDLLDIPPVGAEENETSAGNAESSSPSSTGLEGRKTDGTLQKDSAVETGSDDLVEIPLVVPEEKEPLARNAESSSPCSSGFEHRNPDDRVDIPSVGAEEKETLAEKMELSWPSSLMLENGKTDGTLPKVSVIDTSSEFLNKMPMVLPEEKESLARNAELSLPCSSELEDRSPDDPVDIPPVVVEEALAGNTESSSPILTGLEAGKTDGAWQKDSLVDTSSDVLIEIPLVVPEEKEALARNAESSLSCSFRLEDTNPDDPTDILPTVAEENEKSAGNAESSSPSSMGLDDGKTDGTLQKDSVVDTGSDDLREIPLVIPVEKEELTRNAESSLRCPSRLENRNPDDPTDIPPVVAEEKDILAGNAELSGLPSSMLEDGKTNDTFLKDSVHGSNTDSPIGIPDPG</sequence>
<evidence type="ECO:0000313" key="1">
    <source>
        <dbReference type="EMBL" id="KAJ8621440.1"/>
    </source>
</evidence>
<protein>
    <submittedName>
        <fullName evidence="1">Uncharacterized protein</fullName>
    </submittedName>
</protein>
<organism evidence="1 2">
    <name type="scientific">Persea americana</name>
    <name type="common">Avocado</name>
    <dbReference type="NCBI Taxonomy" id="3435"/>
    <lineage>
        <taxon>Eukaryota</taxon>
        <taxon>Viridiplantae</taxon>
        <taxon>Streptophyta</taxon>
        <taxon>Embryophyta</taxon>
        <taxon>Tracheophyta</taxon>
        <taxon>Spermatophyta</taxon>
        <taxon>Magnoliopsida</taxon>
        <taxon>Magnoliidae</taxon>
        <taxon>Laurales</taxon>
        <taxon>Lauraceae</taxon>
        <taxon>Persea</taxon>
    </lineage>
</organism>
<dbReference type="Proteomes" id="UP001234297">
    <property type="component" value="Chromosome 9"/>
</dbReference>
<name>A0ACC2KJT0_PERAE</name>
<reference evidence="1 2" key="1">
    <citation type="journal article" date="2022" name="Hortic Res">
        <title>A haplotype resolved chromosomal level avocado genome allows analysis of novel avocado genes.</title>
        <authorList>
            <person name="Nath O."/>
            <person name="Fletcher S.J."/>
            <person name="Hayward A."/>
            <person name="Shaw L.M."/>
            <person name="Masouleh A.K."/>
            <person name="Furtado A."/>
            <person name="Henry R.J."/>
            <person name="Mitter N."/>
        </authorList>
    </citation>
    <scope>NUCLEOTIDE SEQUENCE [LARGE SCALE GENOMIC DNA]</scope>
    <source>
        <strain evidence="2">cv. Hass</strain>
    </source>
</reference>
<gene>
    <name evidence="1" type="ORF">MRB53_029969</name>
</gene>
<accession>A0ACC2KJT0</accession>
<evidence type="ECO:0000313" key="2">
    <source>
        <dbReference type="Proteomes" id="UP001234297"/>
    </source>
</evidence>